<evidence type="ECO:0000256" key="3">
    <source>
        <dbReference type="ARBA" id="ARBA00022750"/>
    </source>
</evidence>
<dbReference type="OrthoDB" id="1072226at2759"/>
<dbReference type="SUPFAM" id="SSF50630">
    <property type="entry name" value="Acid proteases"/>
    <property type="match status" value="1"/>
</dbReference>
<dbReference type="InterPro" id="IPR021109">
    <property type="entry name" value="Peptidase_aspartic_dom_sf"/>
</dbReference>
<keyword evidence="5" id="KW-0325">Glycoprotein</keyword>
<evidence type="ECO:0000256" key="1">
    <source>
        <dbReference type="ARBA" id="ARBA00007447"/>
    </source>
</evidence>
<dbReference type="InterPro" id="IPR032861">
    <property type="entry name" value="TAXi_N"/>
</dbReference>
<dbReference type="Pfam" id="PF14543">
    <property type="entry name" value="TAXi_N"/>
    <property type="match status" value="1"/>
</dbReference>
<dbReference type="Gene3D" id="2.40.70.10">
    <property type="entry name" value="Acid Proteases"/>
    <property type="match status" value="2"/>
</dbReference>
<keyword evidence="9" id="KW-1185">Reference proteome</keyword>
<dbReference type="InterPro" id="IPR032799">
    <property type="entry name" value="TAXi_C"/>
</dbReference>
<proteinExistence type="inferred from homology"/>
<dbReference type="AlphaFoldDB" id="A0A2P5D869"/>
<gene>
    <name evidence="8" type="ORF">TorRG33x02_259290</name>
</gene>
<evidence type="ECO:0000256" key="2">
    <source>
        <dbReference type="ARBA" id="ARBA00022670"/>
    </source>
</evidence>
<dbReference type="Proteomes" id="UP000237000">
    <property type="component" value="Unassembled WGS sequence"/>
</dbReference>
<comment type="caution">
    <text evidence="8">The sequence shown here is derived from an EMBL/GenBank/DDBJ whole genome shotgun (WGS) entry which is preliminary data.</text>
</comment>
<evidence type="ECO:0000313" key="8">
    <source>
        <dbReference type="EMBL" id="PON69503.1"/>
    </source>
</evidence>
<name>A0A2P5D869_TREOI</name>
<accession>A0A2P5D869</accession>
<dbReference type="InterPro" id="IPR034161">
    <property type="entry name" value="Pepsin-like_plant"/>
</dbReference>
<reference evidence="9" key="1">
    <citation type="submission" date="2016-06" db="EMBL/GenBank/DDBJ databases">
        <title>Parallel loss of symbiosis genes in relatives of nitrogen-fixing non-legume Parasponia.</title>
        <authorList>
            <person name="Van Velzen R."/>
            <person name="Holmer R."/>
            <person name="Bu F."/>
            <person name="Rutten L."/>
            <person name="Van Zeijl A."/>
            <person name="Liu W."/>
            <person name="Santuari L."/>
            <person name="Cao Q."/>
            <person name="Sharma T."/>
            <person name="Shen D."/>
            <person name="Roswanjaya Y."/>
            <person name="Wardhani T."/>
            <person name="Kalhor M.S."/>
            <person name="Jansen J."/>
            <person name="Van den Hoogen J."/>
            <person name="Gungor B."/>
            <person name="Hartog M."/>
            <person name="Hontelez J."/>
            <person name="Verver J."/>
            <person name="Yang W.-C."/>
            <person name="Schijlen E."/>
            <person name="Repin R."/>
            <person name="Schilthuizen M."/>
            <person name="Schranz E."/>
            <person name="Heidstra R."/>
            <person name="Miyata K."/>
            <person name="Fedorova E."/>
            <person name="Kohlen W."/>
            <person name="Bisseling T."/>
            <person name="Smit S."/>
            <person name="Geurts R."/>
        </authorList>
    </citation>
    <scope>NUCLEOTIDE SEQUENCE [LARGE SCALE GENOMIC DNA]</scope>
    <source>
        <strain evidence="9">cv. RG33-2</strain>
    </source>
</reference>
<comment type="similarity">
    <text evidence="1">Belongs to the peptidase A1 family.</text>
</comment>
<protein>
    <submittedName>
        <fullName evidence="8">Aspartic peptidase</fullName>
    </submittedName>
</protein>
<dbReference type="PROSITE" id="PS51767">
    <property type="entry name" value="PEPTIDASE_A1"/>
    <property type="match status" value="1"/>
</dbReference>
<dbReference type="PANTHER" id="PTHR47967:SF136">
    <property type="match status" value="1"/>
</dbReference>
<keyword evidence="4" id="KW-0378">Hydrolase</keyword>
<dbReference type="CDD" id="cd05476">
    <property type="entry name" value="pepsin_A_like_plant"/>
    <property type="match status" value="1"/>
</dbReference>
<dbReference type="Pfam" id="PF14541">
    <property type="entry name" value="TAXi_C"/>
    <property type="match status" value="1"/>
</dbReference>
<evidence type="ECO:0000256" key="6">
    <source>
        <dbReference type="SAM" id="SignalP"/>
    </source>
</evidence>
<organism evidence="8 9">
    <name type="scientific">Trema orientale</name>
    <name type="common">Charcoal tree</name>
    <name type="synonym">Celtis orientalis</name>
    <dbReference type="NCBI Taxonomy" id="63057"/>
    <lineage>
        <taxon>Eukaryota</taxon>
        <taxon>Viridiplantae</taxon>
        <taxon>Streptophyta</taxon>
        <taxon>Embryophyta</taxon>
        <taxon>Tracheophyta</taxon>
        <taxon>Spermatophyta</taxon>
        <taxon>Magnoliopsida</taxon>
        <taxon>eudicotyledons</taxon>
        <taxon>Gunneridae</taxon>
        <taxon>Pentapetalae</taxon>
        <taxon>rosids</taxon>
        <taxon>fabids</taxon>
        <taxon>Rosales</taxon>
        <taxon>Cannabaceae</taxon>
        <taxon>Trema</taxon>
    </lineage>
</organism>
<feature type="signal peptide" evidence="6">
    <location>
        <begin position="1"/>
        <end position="30"/>
    </location>
</feature>
<evidence type="ECO:0000313" key="9">
    <source>
        <dbReference type="Proteomes" id="UP000237000"/>
    </source>
</evidence>
<dbReference type="EMBL" id="JXTC01000288">
    <property type="protein sequence ID" value="PON69503.1"/>
    <property type="molecule type" value="Genomic_DNA"/>
</dbReference>
<evidence type="ECO:0000256" key="4">
    <source>
        <dbReference type="ARBA" id="ARBA00022801"/>
    </source>
</evidence>
<keyword evidence="2" id="KW-0645">Protease</keyword>
<dbReference type="GO" id="GO:0004190">
    <property type="term" value="F:aspartic-type endopeptidase activity"/>
    <property type="evidence" value="ECO:0007669"/>
    <property type="project" value="UniProtKB-KW"/>
</dbReference>
<dbReference type="InterPro" id="IPR051708">
    <property type="entry name" value="Plant_Aspart_Prot_A1"/>
</dbReference>
<dbReference type="STRING" id="63057.A0A2P5D869"/>
<feature type="chain" id="PRO_5015195209" evidence="6">
    <location>
        <begin position="31"/>
        <end position="454"/>
    </location>
</feature>
<dbReference type="GO" id="GO:0006508">
    <property type="term" value="P:proteolysis"/>
    <property type="evidence" value="ECO:0007669"/>
    <property type="project" value="UniProtKB-KW"/>
</dbReference>
<keyword evidence="3" id="KW-0064">Aspartyl protease</keyword>
<evidence type="ECO:0000256" key="5">
    <source>
        <dbReference type="ARBA" id="ARBA00023180"/>
    </source>
</evidence>
<dbReference type="PANTHER" id="PTHR47967">
    <property type="entry name" value="OS07G0603500 PROTEIN-RELATED"/>
    <property type="match status" value="1"/>
</dbReference>
<dbReference type="InParanoid" id="A0A2P5D869"/>
<keyword evidence="6" id="KW-0732">Signal</keyword>
<sequence>MAPKIINELALLVNLLILMLTATLPIKTHAFSLNLIPIDSVESPLFPKNLTKEERHQKLTELTITRAHHLRTMVSSTASNPNALRPPVFRVFSNYYVTQMMIGSQKYSPYLMIDSGSDDTWFQCEGCKNCFEIKGGSFKFRSSSTFRYLPCDHPLCIPKQCQSGYCVLSINYLGNASVAGVVSTDAFSLPTDGSSTGEPYKVFPSVVFGCGFDNRNMNFGNNQGPENVIAGILGLGSGKRSILTQLESQTNGLFAYCLPSWTTPYTTRTFLRFGNDAKIVGEAQRRVQRVKMVPGIKGYVASLVDISVNGKRLRLNPALFRGKFVVDSGAPYSVLVKDAYTAVRNEMVEYFRSRYSWSPLKQGEVLPYDLCYNKFYIRGNYTLPSLTFQFDEASLLLKPENLFEQFRTGFCLIMFPISDPGPNILGAFQQANHRFLYDVKASTLSFVSENCQNN</sequence>
<dbReference type="InterPro" id="IPR033121">
    <property type="entry name" value="PEPTIDASE_A1"/>
</dbReference>
<evidence type="ECO:0000259" key="7">
    <source>
        <dbReference type="PROSITE" id="PS51767"/>
    </source>
</evidence>
<feature type="domain" description="Peptidase A1" evidence="7">
    <location>
        <begin position="96"/>
        <end position="447"/>
    </location>
</feature>